<organism evidence="1 2">
    <name type="scientific">Trichoderma ghanense</name>
    <dbReference type="NCBI Taxonomy" id="65468"/>
    <lineage>
        <taxon>Eukaryota</taxon>
        <taxon>Fungi</taxon>
        <taxon>Dikarya</taxon>
        <taxon>Ascomycota</taxon>
        <taxon>Pezizomycotina</taxon>
        <taxon>Sordariomycetes</taxon>
        <taxon>Hypocreomycetidae</taxon>
        <taxon>Hypocreales</taxon>
        <taxon>Hypocreaceae</taxon>
        <taxon>Trichoderma</taxon>
    </lineage>
</organism>
<keyword evidence="2" id="KW-1185">Reference proteome</keyword>
<dbReference type="RefSeq" id="XP_073554720.1">
    <property type="nucleotide sequence ID" value="XM_073706858.1"/>
</dbReference>
<sequence>MGVSEGYLVSVPTLSEAPYLDELLGRRITHLECFVVPLLAVARLFRGKPGGSLPRKPRVDRPDDHMPPVAEEALVLADCVVLGS</sequence>
<comment type="caution">
    <text evidence="1">The sequence shown here is derived from an EMBL/GenBank/DDBJ whole genome shotgun (WGS) entry which is preliminary data.</text>
</comment>
<evidence type="ECO:0000313" key="1">
    <source>
        <dbReference type="EMBL" id="TFA98518.1"/>
    </source>
</evidence>
<protein>
    <submittedName>
        <fullName evidence="1">Uncharacterized protein</fullName>
    </submittedName>
</protein>
<gene>
    <name evidence="1" type="ORF">CCMA1212_009788</name>
</gene>
<dbReference type="Proteomes" id="UP001642720">
    <property type="component" value="Unassembled WGS sequence"/>
</dbReference>
<reference evidence="1 2" key="1">
    <citation type="submission" date="2018-01" db="EMBL/GenBank/DDBJ databases">
        <title>Genome characterization of the sugarcane-associated fungus Trichoderma ghanense CCMA-1212 and their application in lignocelulose bioconversion.</title>
        <authorList>
            <person name="Steindorff A.S."/>
            <person name="Mendes T.D."/>
            <person name="Vilela E.S.D."/>
            <person name="Rodrigues D.S."/>
            <person name="Formighieri E.F."/>
            <person name="Melo I.S."/>
            <person name="Favaro L.C.L."/>
        </authorList>
    </citation>
    <scope>NUCLEOTIDE SEQUENCE [LARGE SCALE GENOMIC DNA]</scope>
    <source>
        <strain evidence="1 2">CCMA-1212</strain>
    </source>
</reference>
<evidence type="ECO:0000313" key="2">
    <source>
        <dbReference type="Proteomes" id="UP001642720"/>
    </source>
</evidence>
<dbReference type="EMBL" id="PPTA01000019">
    <property type="protein sequence ID" value="TFA98518.1"/>
    <property type="molecule type" value="Genomic_DNA"/>
</dbReference>
<dbReference type="GeneID" id="300581308"/>
<name>A0ABY2GS46_9HYPO</name>
<proteinExistence type="predicted"/>
<accession>A0ABY2GS46</accession>